<comment type="caution">
    <text evidence="1">The sequence shown here is derived from an EMBL/GenBank/DDBJ whole genome shotgun (WGS) entry which is preliminary data.</text>
</comment>
<dbReference type="Proteomes" id="UP001370758">
    <property type="component" value="Unassembled WGS sequence"/>
</dbReference>
<dbReference type="EMBL" id="JAVHJL010000007">
    <property type="protein sequence ID" value="KAK6500244.1"/>
    <property type="molecule type" value="Genomic_DNA"/>
</dbReference>
<gene>
    <name evidence="1" type="ORF">TWF481_010591</name>
</gene>
<sequence length="111" mass="12507">MLHVYSTVEMVLKSIDVVLSRRLMLSHNDGHMDTYFMPPIHSIAMTSTCRAAGSHNMQQRTFFFCNLDVIHTLIALQGGPSPRFLRGLIPIDWERLSKRNTGFNAEGSSAI</sequence>
<proteinExistence type="predicted"/>
<name>A0AAV9W412_9PEZI</name>
<evidence type="ECO:0000313" key="2">
    <source>
        <dbReference type="Proteomes" id="UP001370758"/>
    </source>
</evidence>
<organism evidence="1 2">
    <name type="scientific">Arthrobotrys musiformis</name>
    <dbReference type="NCBI Taxonomy" id="47236"/>
    <lineage>
        <taxon>Eukaryota</taxon>
        <taxon>Fungi</taxon>
        <taxon>Dikarya</taxon>
        <taxon>Ascomycota</taxon>
        <taxon>Pezizomycotina</taxon>
        <taxon>Orbiliomycetes</taxon>
        <taxon>Orbiliales</taxon>
        <taxon>Orbiliaceae</taxon>
        <taxon>Arthrobotrys</taxon>
    </lineage>
</organism>
<keyword evidence="2" id="KW-1185">Reference proteome</keyword>
<protein>
    <submittedName>
        <fullName evidence="1">Uncharacterized protein</fullName>
    </submittedName>
</protein>
<evidence type="ECO:0000313" key="1">
    <source>
        <dbReference type="EMBL" id="KAK6500244.1"/>
    </source>
</evidence>
<dbReference type="AlphaFoldDB" id="A0AAV9W412"/>
<reference evidence="1 2" key="1">
    <citation type="submission" date="2023-08" db="EMBL/GenBank/DDBJ databases">
        <authorList>
            <person name="Palmer J.M."/>
        </authorList>
    </citation>
    <scope>NUCLEOTIDE SEQUENCE [LARGE SCALE GENOMIC DNA]</scope>
    <source>
        <strain evidence="1 2">TWF481</strain>
    </source>
</reference>
<accession>A0AAV9W412</accession>